<dbReference type="RefSeq" id="WP_170883803.1">
    <property type="nucleotide sequence ID" value="NZ_JABEYA020000026.1"/>
</dbReference>
<proteinExistence type="predicted"/>
<keyword evidence="2" id="KW-1185">Reference proteome</keyword>
<protein>
    <submittedName>
        <fullName evidence="1">Uncharacterized protein</fullName>
    </submittedName>
</protein>
<organism evidence="1 2">
    <name type="scientific">Vibrio ostreicida</name>
    <dbReference type="NCBI Taxonomy" id="526588"/>
    <lineage>
        <taxon>Bacteria</taxon>
        <taxon>Pseudomonadati</taxon>
        <taxon>Pseudomonadota</taxon>
        <taxon>Gammaproteobacteria</taxon>
        <taxon>Vibrionales</taxon>
        <taxon>Vibrionaceae</taxon>
        <taxon>Vibrio</taxon>
    </lineage>
</organism>
<gene>
    <name evidence="1" type="ORF">QWZ16_20020</name>
</gene>
<sequence>MKKAVKFIHPRVLIGLTTNNAPAFEIARIRDNNANVRMWRALEVVPHVIDSGSVNLGATSRYPLLRRLGLFLDIAVLGSSLNESLTDNLK</sequence>
<evidence type="ECO:0000313" key="1">
    <source>
        <dbReference type="EMBL" id="MDN3611884.1"/>
    </source>
</evidence>
<dbReference type="EMBL" id="JAUFQC010000027">
    <property type="protein sequence ID" value="MDN3611884.1"/>
    <property type="molecule type" value="Genomic_DNA"/>
</dbReference>
<dbReference type="Proteomes" id="UP001238540">
    <property type="component" value="Unassembled WGS sequence"/>
</dbReference>
<comment type="caution">
    <text evidence="1">The sequence shown here is derived from an EMBL/GenBank/DDBJ whole genome shotgun (WGS) entry which is preliminary data.</text>
</comment>
<name>A0ABT8BZU6_9VIBR</name>
<evidence type="ECO:0000313" key="2">
    <source>
        <dbReference type="Proteomes" id="UP001238540"/>
    </source>
</evidence>
<accession>A0ABT8BZU6</accession>
<reference evidence="2" key="1">
    <citation type="journal article" date="2019" name="Int. J. Syst. Evol. Microbiol.">
        <title>The Global Catalogue of Microorganisms (GCM) 10K type strain sequencing project: providing services to taxonomists for standard genome sequencing and annotation.</title>
        <authorList>
            <consortium name="The Broad Institute Genomics Platform"/>
            <consortium name="The Broad Institute Genome Sequencing Center for Infectious Disease"/>
            <person name="Wu L."/>
            <person name="Ma J."/>
        </authorList>
    </citation>
    <scope>NUCLEOTIDE SEQUENCE [LARGE SCALE GENOMIC DNA]</scope>
    <source>
        <strain evidence="2">CECT 7398</strain>
    </source>
</reference>